<keyword evidence="1" id="KW-0175">Coiled coil</keyword>
<dbReference type="Proteomes" id="UP001446871">
    <property type="component" value="Unassembled WGS sequence"/>
</dbReference>
<evidence type="ECO:0000256" key="2">
    <source>
        <dbReference type="SAM" id="MobiDB-lite"/>
    </source>
</evidence>
<gene>
    <name evidence="3" type="ORF">PG996_007206</name>
</gene>
<accession>A0ABR1VA50</accession>
<protein>
    <submittedName>
        <fullName evidence="3">Uncharacterized protein</fullName>
    </submittedName>
</protein>
<evidence type="ECO:0000313" key="4">
    <source>
        <dbReference type="Proteomes" id="UP001446871"/>
    </source>
</evidence>
<evidence type="ECO:0000256" key="1">
    <source>
        <dbReference type="SAM" id="Coils"/>
    </source>
</evidence>
<sequence>MYPSQEFLARPGHQDDLSSFRKMSHHPHNQPGSAGPPVYYFDAPENQQQSRSFMGTFVNFLGAGQNTIRQPTDQDLLQGLFQQQSQMMEGMKAMSLELTSLRHEVNQVHEGNIRCEQKHTVSKENEKLRQENHDLQNECEKLRQLNQQLNDQVGNYVDLLTKSPIDHVMDQEVIHAFKDLRNSVYGTVTEVWTPVLNDLDSSGKTEYRSILESLVGQGSLSVARSQNHVCRIIFETLCKYIFNRTLFGHFDHAGGTAKYLQNVEHDFMEMVPKDNRKDVAQWRISTLKCADHFKPEAHTPAHEAEESILRKLKPVTFYDTKVESLAKKRLRQICKDALGLKLLMRKAEDKLVVRDFLGYELAGVSDYVSKFGDEPGDIDAPGDEIAFSRFGALLKYPIGETNRKPIMLEKAHALIYAKSPK</sequence>
<name>A0ABR1VA50_9PEZI</name>
<dbReference type="EMBL" id="JAQQWM010000004">
    <property type="protein sequence ID" value="KAK8068094.1"/>
    <property type="molecule type" value="Genomic_DNA"/>
</dbReference>
<feature type="region of interest" description="Disordered" evidence="2">
    <location>
        <begin position="1"/>
        <end position="42"/>
    </location>
</feature>
<organism evidence="3 4">
    <name type="scientific">Apiospora saccharicola</name>
    <dbReference type="NCBI Taxonomy" id="335842"/>
    <lineage>
        <taxon>Eukaryota</taxon>
        <taxon>Fungi</taxon>
        <taxon>Dikarya</taxon>
        <taxon>Ascomycota</taxon>
        <taxon>Pezizomycotina</taxon>
        <taxon>Sordariomycetes</taxon>
        <taxon>Xylariomycetidae</taxon>
        <taxon>Amphisphaeriales</taxon>
        <taxon>Apiosporaceae</taxon>
        <taxon>Apiospora</taxon>
    </lineage>
</organism>
<comment type="caution">
    <text evidence="3">The sequence shown here is derived from an EMBL/GenBank/DDBJ whole genome shotgun (WGS) entry which is preliminary data.</text>
</comment>
<evidence type="ECO:0000313" key="3">
    <source>
        <dbReference type="EMBL" id="KAK8068094.1"/>
    </source>
</evidence>
<reference evidence="3 4" key="1">
    <citation type="submission" date="2023-01" db="EMBL/GenBank/DDBJ databases">
        <title>Analysis of 21 Apiospora genomes using comparative genomics revels a genus with tremendous synthesis potential of carbohydrate active enzymes and secondary metabolites.</title>
        <authorList>
            <person name="Sorensen T."/>
        </authorList>
    </citation>
    <scope>NUCLEOTIDE SEQUENCE [LARGE SCALE GENOMIC DNA]</scope>
    <source>
        <strain evidence="3 4">CBS 83171</strain>
    </source>
</reference>
<proteinExistence type="predicted"/>
<keyword evidence="4" id="KW-1185">Reference proteome</keyword>
<feature type="coiled-coil region" evidence="1">
    <location>
        <begin position="118"/>
        <end position="155"/>
    </location>
</feature>